<dbReference type="AlphaFoldDB" id="A0A0C1C6V6"/>
<evidence type="ECO:0000313" key="3">
    <source>
        <dbReference type="Proteomes" id="UP000031307"/>
    </source>
</evidence>
<dbReference type="InterPro" id="IPR010330">
    <property type="entry name" value="CoiA_nuc"/>
</dbReference>
<evidence type="ECO:0000313" key="2">
    <source>
        <dbReference type="EMBL" id="KIA76890.1"/>
    </source>
</evidence>
<dbReference type="Pfam" id="PF06054">
    <property type="entry name" value="CoiA_nuc"/>
    <property type="match status" value="1"/>
</dbReference>
<reference evidence="2 3" key="1">
    <citation type="journal article" date="2014" name="Mol. Biol. Evol.">
        <title>Massive expansion of Ubiquitination-related gene families within the Chlamydiae.</title>
        <authorList>
            <person name="Domman D."/>
            <person name="Collingro A."/>
            <person name="Lagkouvardos I."/>
            <person name="Gehre L."/>
            <person name="Weinmaier T."/>
            <person name="Rattei T."/>
            <person name="Subtil A."/>
            <person name="Horn M."/>
        </authorList>
    </citation>
    <scope>NUCLEOTIDE SEQUENCE [LARGE SCALE GENOMIC DNA]</scope>
    <source>
        <strain evidence="2 3">OEW1</strain>
    </source>
</reference>
<protein>
    <recommendedName>
        <fullName evidence="1">Competence protein CoiA nuclease-like domain-containing protein</fullName>
    </recommendedName>
</protein>
<dbReference type="EMBL" id="JSAM01000099">
    <property type="protein sequence ID" value="KIA76890.1"/>
    <property type="molecule type" value="Genomic_DNA"/>
</dbReference>
<dbReference type="Proteomes" id="UP000031307">
    <property type="component" value="Unassembled WGS sequence"/>
</dbReference>
<evidence type="ECO:0000259" key="1">
    <source>
        <dbReference type="Pfam" id="PF06054"/>
    </source>
</evidence>
<accession>A0A0C1C6V6</accession>
<proteinExistence type="predicted"/>
<dbReference type="PATRIC" id="fig|83552.4.peg.1950"/>
<feature type="domain" description="Competence protein CoiA nuclease-like" evidence="1">
    <location>
        <begin position="71"/>
        <end position="176"/>
    </location>
</feature>
<name>A0A0C1C6V6_9BACT</name>
<organism evidence="2 3">
    <name type="scientific">Parachlamydia acanthamoebae</name>
    <dbReference type="NCBI Taxonomy" id="83552"/>
    <lineage>
        <taxon>Bacteria</taxon>
        <taxon>Pseudomonadati</taxon>
        <taxon>Chlamydiota</taxon>
        <taxon>Chlamydiia</taxon>
        <taxon>Parachlamydiales</taxon>
        <taxon>Parachlamydiaceae</taxon>
        <taxon>Parachlamydia</taxon>
    </lineage>
</organism>
<gene>
    <name evidence="2" type="ORF">DB43_HD00160</name>
</gene>
<sequence length="291" mass="34747">MGVFTSHMRCIMQLFAFNLHNQLVAAVHAEKHCDYICLECQKAVRLRGGRHRQKHYYHLQINQACSLHRKSMEHIQVQTYLYHLLPENDCVLECPFPTVSRIADVVWKSKKLIFEVQCSPITQEEVQNRCQDYRSCGYEIIWILHEKTFNRWKLCAAEVFLQDQTHYFTNMNKEGKGMIYDCYASIERGVRKKRMKPVEVQLNLPTLLNESGKNLPQFLKKRLETWHLHFEGDLVTRFFNQAYDFQEIISIEQKNETKPLTWIQAAKYALYFCIMRPYRLVFQLFLEKHSN</sequence>
<comment type="caution">
    <text evidence="2">The sequence shown here is derived from an EMBL/GenBank/DDBJ whole genome shotgun (WGS) entry which is preliminary data.</text>
</comment>